<proteinExistence type="predicted"/>
<dbReference type="RefSeq" id="WP_134844276.1">
    <property type="nucleotide sequence ID" value="NZ_SGVY01000049.1"/>
</dbReference>
<dbReference type="Proteomes" id="UP000297872">
    <property type="component" value="Unassembled WGS sequence"/>
</dbReference>
<accession>A0A4Y8V5J6</accession>
<protein>
    <submittedName>
        <fullName evidence="1">Uncharacterized protein</fullName>
    </submittedName>
</protein>
<organism evidence="1 2">
    <name type="scientific">Segatella hominis</name>
    <dbReference type="NCBI Taxonomy" id="2518605"/>
    <lineage>
        <taxon>Bacteria</taxon>
        <taxon>Pseudomonadati</taxon>
        <taxon>Bacteroidota</taxon>
        <taxon>Bacteroidia</taxon>
        <taxon>Bacteroidales</taxon>
        <taxon>Prevotellaceae</taxon>
        <taxon>Segatella</taxon>
    </lineage>
</organism>
<dbReference type="GeneID" id="302996384"/>
<keyword evidence="2" id="KW-1185">Reference proteome</keyword>
<name>A0A4Y8V5J6_9BACT</name>
<sequence length="110" mass="12675">MKEGEQFMSIARLSSYDLQKVIETITIAAIAANTNFFIILSFLIVNIYLNYCLCGFIGEPLMIFTISMPKEDKNTISADYQTDRRYMPKIGIVETGEIVWKYSTKNWRIA</sequence>
<evidence type="ECO:0000313" key="2">
    <source>
        <dbReference type="Proteomes" id="UP000297872"/>
    </source>
</evidence>
<comment type="caution">
    <text evidence="1">The sequence shown here is derived from an EMBL/GenBank/DDBJ whole genome shotgun (WGS) entry which is preliminary data.</text>
</comment>
<dbReference type="AlphaFoldDB" id="A0A4Y8V5J6"/>
<reference evidence="1 2" key="1">
    <citation type="submission" date="2019-02" db="EMBL/GenBank/DDBJ databases">
        <title>Draft Genome Sequence of the Prevotella sp. BCRC 81118, Isolated from Human Feces.</title>
        <authorList>
            <person name="Huang C.-H."/>
        </authorList>
    </citation>
    <scope>NUCLEOTIDE SEQUENCE [LARGE SCALE GENOMIC DNA]</scope>
    <source>
        <strain evidence="1 2">BCRC 81118</strain>
    </source>
</reference>
<gene>
    <name evidence="1" type="ORF">EXN75_14025</name>
</gene>
<dbReference type="EMBL" id="SGVY01000049">
    <property type="protein sequence ID" value="TFH76316.1"/>
    <property type="molecule type" value="Genomic_DNA"/>
</dbReference>
<evidence type="ECO:0000313" key="1">
    <source>
        <dbReference type="EMBL" id="TFH76316.1"/>
    </source>
</evidence>